<dbReference type="Pfam" id="PF21010">
    <property type="entry name" value="HA2_C"/>
    <property type="match status" value="1"/>
</dbReference>
<evidence type="ECO:0000256" key="3">
    <source>
        <dbReference type="ARBA" id="ARBA00022741"/>
    </source>
</evidence>
<dbReference type="Pfam" id="PF00271">
    <property type="entry name" value="Helicase_C"/>
    <property type="match status" value="1"/>
</dbReference>
<keyword evidence="5" id="KW-0347">Helicase</keyword>
<comment type="catalytic activity">
    <reaction evidence="7">
        <text>ATP + H2O = ADP + phosphate + H(+)</text>
        <dbReference type="Rhea" id="RHEA:13065"/>
        <dbReference type="ChEBI" id="CHEBI:15377"/>
        <dbReference type="ChEBI" id="CHEBI:15378"/>
        <dbReference type="ChEBI" id="CHEBI:30616"/>
        <dbReference type="ChEBI" id="CHEBI:43474"/>
        <dbReference type="ChEBI" id="CHEBI:456216"/>
        <dbReference type="EC" id="3.6.4.13"/>
    </reaction>
</comment>
<dbReference type="AlphaFoldDB" id="A0A899G2X7"/>
<evidence type="ECO:0000256" key="6">
    <source>
        <dbReference type="ARBA" id="ARBA00022840"/>
    </source>
</evidence>
<keyword evidence="4" id="KW-0378">Hydrolase</keyword>
<evidence type="ECO:0000256" key="4">
    <source>
        <dbReference type="ARBA" id="ARBA00022801"/>
    </source>
</evidence>
<feature type="region of interest" description="Disordered" evidence="8">
    <location>
        <begin position="39"/>
        <end position="67"/>
    </location>
</feature>
<reference evidence="11" key="1">
    <citation type="submission" date="2020-06" db="EMBL/GenBank/DDBJ databases">
        <title>Genomes of multiple members of Pneumocystis genus reveal paths to human pathogen Pneumocystis jirovecii.</title>
        <authorList>
            <person name="Cisse O.H."/>
            <person name="Ma L."/>
            <person name="Dekker J."/>
            <person name="Khil P."/>
            <person name="Jo J."/>
            <person name="Brenchley J."/>
            <person name="Blair R."/>
            <person name="Pahar B."/>
            <person name="Chabe M."/>
            <person name="Van Rompay K.A."/>
            <person name="Keesler R."/>
            <person name="Sukura A."/>
            <person name="Hirsch V."/>
            <person name="Kutty G."/>
            <person name="Liu Y."/>
            <person name="Peng L."/>
            <person name="Chen J."/>
            <person name="Song J."/>
            <person name="Weissenbacher-Lang C."/>
            <person name="Xu J."/>
            <person name="Upham N.S."/>
            <person name="Stajich J.E."/>
            <person name="Cuomo C.A."/>
            <person name="Cushion M.T."/>
            <person name="Kovacs J.A."/>
        </authorList>
    </citation>
    <scope>NUCLEOTIDE SEQUENCE</scope>
    <source>
        <strain evidence="11">2A</strain>
    </source>
</reference>
<feature type="region of interest" description="Disordered" evidence="8">
    <location>
        <begin position="322"/>
        <end position="341"/>
    </location>
</feature>
<gene>
    <name evidence="11" type="ORF">MERGE_001502</name>
</gene>
<dbReference type="SUPFAM" id="SSF52540">
    <property type="entry name" value="P-loop containing nucleoside triphosphate hydrolases"/>
    <property type="match status" value="1"/>
</dbReference>
<dbReference type="GO" id="GO:0003723">
    <property type="term" value="F:RNA binding"/>
    <property type="evidence" value="ECO:0007669"/>
    <property type="project" value="TreeGrafter"/>
</dbReference>
<feature type="region of interest" description="Disordered" evidence="8">
    <location>
        <begin position="911"/>
        <end position="930"/>
    </location>
</feature>
<dbReference type="InterPro" id="IPR011545">
    <property type="entry name" value="DEAD/DEAH_box_helicase_dom"/>
</dbReference>
<evidence type="ECO:0000259" key="10">
    <source>
        <dbReference type="PROSITE" id="PS51194"/>
    </source>
</evidence>
<dbReference type="Proteomes" id="UP000663699">
    <property type="component" value="Chromosome 17"/>
</dbReference>
<dbReference type="InterPro" id="IPR027417">
    <property type="entry name" value="P-loop_NTPase"/>
</dbReference>
<dbReference type="SMART" id="SM00490">
    <property type="entry name" value="HELICc"/>
    <property type="match status" value="1"/>
</dbReference>
<dbReference type="GO" id="GO:0005730">
    <property type="term" value="C:nucleolus"/>
    <property type="evidence" value="ECO:0007669"/>
    <property type="project" value="TreeGrafter"/>
</dbReference>
<evidence type="ECO:0000256" key="7">
    <source>
        <dbReference type="ARBA" id="ARBA00047984"/>
    </source>
</evidence>
<name>A0A899G2X7_9ASCO</name>
<dbReference type="CDD" id="cd17982">
    <property type="entry name" value="DEXHc_DHX37"/>
    <property type="match status" value="1"/>
</dbReference>
<comment type="similarity">
    <text evidence="1">Belongs to the DEAD box helicase family. DEAH subfamily.</text>
</comment>
<evidence type="ECO:0000256" key="2">
    <source>
        <dbReference type="ARBA" id="ARBA00012552"/>
    </source>
</evidence>
<dbReference type="EMBL" id="CP054548">
    <property type="protein sequence ID" value="QSL67113.1"/>
    <property type="molecule type" value="Genomic_DNA"/>
</dbReference>
<dbReference type="CDD" id="cd18791">
    <property type="entry name" value="SF2_C_RHA"/>
    <property type="match status" value="1"/>
</dbReference>
<dbReference type="InterPro" id="IPR007502">
    <property type="entry name" value="Helicase-assoc_dom"/>
</dbReference>
<keyword evidence="12" id="KW-1185">Reference proteome</keyword>
<dbReference type="Gene3D" id="3.40.50.300">
    <property type="entry name" value="P-loop containing nucleotide triphosphate hydrolases"/>
    <property type="match status" value="2"/>
</dbReference>
<accession>A0A899G2X7</accession>
<proteinExistence type="inferred from homology"/>
<dbReference type="GO" id="GO:0016787">
    <property type="term" value="F:hydrolase activity"/>
    <property type="evidence" value="ECO:0007669"/>
    <property type="project" value="UniProtKB-KW"/>
</dbReference>
<dbReference type="PANTHER" id="PTHR18934:SF99">
    <property type="entry name" value="ATP-DEPENDENT RNA HELICASE DHX37-RELATED"/>
    <property type="match status" value="1"/>
</dbReference>
<dbReference type="EC" id="3.6.4.13" evidence="2"/>
<dbReference type="GO" id="GO:0003724">
    <property type="term" value="F:RNA helicase activity"/>
    <property type="evidence" value="ECO:0007669"/>
    <property type="project" value="UniProtKB-EC"/>
</dbReference>
<evidence type="ECO:0000256" key="1">
    <source>
        <dbReference type="ARBA" id="ARBA00008792"/>
    </source>
</evidence>
<feature type="compositionally biased region" description="Basic and acidic residues" evidence="8">
    <location>
        <begin position="1"/>
        <end position="16"/>
    </location>
</feature>
<evidence type="ECO:0000256" key="8">
    <source>
        <dbReference type="SAM" id="MobiDB-lite"/>
    </source>
</evidence>
<dbReference type="Pfam" id="PF00270">
    <property type="entry name" value="DEAD"/>
    <property type="match status" value="1"/>
</dbReference>
<evidence type="ECO:0000313" key="11">
    <source>
        <dbReference type="EMBL" id="QSL67113.1"/>
    </source>
</evidence>
<sequence length="1210" mass="138639">MRKYENEERTLEHEGQEFFGSDSYMKNGPLDANVEIILPDEQNQKKKLKDQKMSCSSKKKMSSKKKKRLNKYIENKLRKYEKMDLMLKLSQYKHASGMFYNSKNMERKEKKKKYKKRELPDIGNMLFISKNSPDCSSEQDLYLLKNELVHPLINDSKQTEETRDIISNGTSMKRNQELACVSFSILEKKKKRKKENNWREIIALRKGKGFCQLEDAEEHIHDRSTDGDTEELVSNDNEMVEDDVQSTFSSKSEGSNVNRNIQSDNDLSTNESFSFDTTDVSEKAKGFNEWANKQIEIIEKINESQTNIDSLEKDKNAFRKFIPRDPSRDLSPPPENISSNPDLKRKAFYVNIKRSEDVEKIRSDLPIILEEQQIMEAIFNNLCVVICGETGSGKTTQIPQFLFEAGFGNDQSDTPGMIGVTQPRRVAAISMANRVVYELGELGEKVAYQVRFDTNIKSSTAIKFMTDGILLHELSSDFLLTKYSVIIIDEAHERTINTDILIGILSRVLKLRKEMSMEENSNIKPLRLIIMSATLRIDDFINNNKLFNPSPVLIKISARQYPVSIHFSKRTTHLNYVEKSFEIVCKIHKKLPPGAILVFLTGQDEIKYMCKLLSRTFPQEEKRIKSATQLSVKFPVKECSLEAEDIEFDVINENHVNLFEDEDVDMDNEDEYDFDIPLDTLENTPNSLKVVPLYSLLPTEEQLKVFQPVSKNTRLCVVATNVAETSLTIPNVRYVVDCGRVKERIYDETSGVQSFNIQWISKASADQRSGRAGRTGPGHCYRLYSSAFFDRQFLMYSKPEILRMPIEGVVLKMKSMNIDNILNFPFPTPPEKNSLKKAIDLLMFLGALDKQHRITDLGKVMSLFPLAPRYAKMLIIGQQHECLPYIIAIVSALSVDDPFMRKNELGDYNVNEETSEEESDYEREKSIPEFQGKENQLTKRSKYLELCNAHKQFCGLDNTSDVLKLLSAVCAYVYDGEKDSFCIRNFLRVKGMKEIQKLRRQITNIVKLNFPSAISEYNAILDPPSTFQINAIKQIVAACFIDHIAIRENLLPNSIETHSKSKIVYTPYFTLFPTISKCSNSTETDDPAVYLHSSSIMTNITDPRSFPKYIIYHSLYRSSDLSKIRMRALTTVEANHISGLAKSTPLLTYSKPLEYPCPQLISESGGLKRKCWVIPRLSANNGQGNKSWDLPPKLITQKRTAGCRWEIVDD</sequence>
<protein>
    <recommendedName>
        <fullName evidence="2">RNA helicase</fullName>
        <ecNumber evidence="2">3.6.4.13</ecNumber>
    </recommendedName>
</protein>
<dbReference type="OrthoDB" id="10253254at2759"/>
<feature type="region of interest" description="Disordered" evidence="8">
    <location>
        <begin position="1"/>
        <end position="26"/>
    </location>
</feature>
<keyword evidence="3" id="KW-0547">Nucleotide-binding</keyword>
<dbReference type="SMART" id="SM00487">
    <property type="entry name" value="DEXDc"/>
    <property type="match status" value="1"/>
</dbReference>
<dbReference type="PANTHER" id="PTHR18934">
    <property type="entry name" value="ATP-DEPENDENT RNA HELICASE"/>
    <property type="match status" value="1"/>
</dbReference>
<dbReference type="GO" id="GO:0005524">
    <property type="term" value="F:ATP binding"/>
    <property type="evidence" value="ECO:0007669"/>
    <property type="project" value="UniProtKB-KW"/>
</dbReference>
<dbReference type="GO" id="GO:0005681">
    <property type="term" value="C:spliceosomal complex"/>
    <property type="evidence" value="ECO:0007669"/>
    <property type="project" value="UniProtKB-ARBA"/>
</dbReference>
<dbReference type="PROSITE" id="PS51194">
    <property type="entry name" value="HELICASE_CTER"/>
    <property type="match status" value="1"/>
</dbReference>
<dbReference type="PROSITE" id="PS51192">
    <property type="entry name" value="HELICASE_ATP_BIND_1"/>
    <property type="match status" value="1"/>
</dbReference>
<dbReference type="PROSITE" id="PS00690">
    <property type="entry name" value="DEAH_ATP_HELICASE"/>
    <property type="match status" value="1"/>
</dbReference>
<dbReference type="InterPro" id="IPR014001">
    <property type="entry name" value="Helicase_ATP-bd"/>
</dbReference>
<organism evidence="11 12">
    <name type="scientific">Pneumocystis wakefieldiae</name>
    <dbReference type="NCBI Taxonomy" id="38082"/>
    <lineage>
        <taxon>Eukaryota</taxon>
        <taxon>Fungi</taxon>
        <taxon>Dikarya</taxon>
        <taxon>Ascomycota</taxon>
        <taxon>Taphrinomycotina</taxon>
        <taxon>Pneumocystomycetes</taxon>
        <taxon>Pneumocystaceae</taxon>
        <taxon>Pneumocystis</taxon>
    </lineage>
</organism>
<dbReference type="InterPro" id="IPR001650">
    <property type="entry name" value="Helicase_C-like"/>
</dbReference>
<evidence type="ECO:0000259" key="9">
    <source>
        <dbReference type="PROSITE" id="PS51192"/>
    </source>
</evidence>
<dbReference type="InterPro" id="IPR048333">
    <property type="entry name" value="HA2_WH"/>
</dbReference>
<dbReference type="Gene3D" id="1.20.120.1080">
    <property type="match status" value="1"/>
</dbReference>
<feature type="region of interest" description="Disordered" evidence="8">
    <location>
        <begin position="247"/>
        <end position="272"/>
    </location>
</feature>
<feature type="domain" description="Helicase ATP-binding" evidence="9">
    <location>
        <begin position="375"/>
        <end position="553"/>
    </location>
</feature>
<dbReference type="InterPro" id="IPR002464">
    <property type="entry name" value="DNA/RNA_helicase_DEAH_CS"/>
</dbReference>
<dbReference type="Pfam" id="PF04408">
    <property type="entry name" value="WHD_HA2"/>
    <property type="match status" value="1"/>
</dbReference>
<feature type="compositionally biased region" description="Basic residues" evidence="8">
    <location>
        <begin position="57"/>
        <end position="67"/>
    </location>
</feature>
<feature type="domain" description="Helicase C-terminal" evidence="10">
    <location>
        <begin position="645"/>
        <end position="817"/>
    </location>
</feature>
<evidence type="ECO:0000313" key="12">
    <source>
        <dbReference type="Proteomes" id="UP000663699"/>
    </source>
</evidence>
<dbReference type="GO" id="GO:0000462">
    <property type="term" value="P:maturation of SSU-rRNA from tricistronic rRNA transcript (SSU-rRNA, 5.8S rRNA, LSU-rRNA)"/>
    <property type="evidence" value="ECO:0007669"/>
    <property type="project" value="TreeGrafter"/>
</dbReference>
<evidence type="ECO:0000256" key="5">
    <source>
        <dbReference type="ARBA" id="ARBA00022806"/>
    </source>
</evidence>
<keyword evidence="6" id="KW-0067">ATP-binding</keyword>
<dbReference type="FunFam" id="3.40.50.300:FF:000637">
    <property type="entry name" value="ATP-dependent RNA helicase DHX37/DHR1"/>
    <property type="match status" value="1"/>
</dbReference>
<dbReference type="SMART" id="SM00847">
    <property type="entry name" value="HA2"/>
    <property type="match status" value="1"/>
</dbReference>